<dbReference type="InParanoid" id="D6TN77"/>
<dbReference type="RefSeq" id="WP_007912183.1">
    <property type="nucleotide sequence ID" value="NZ_ADVG01000002.1"/>
</dbReference>
<dbReference type="STRING" id="485913.Krac_8556"/>
<dbReference type="PROSITE" id="PS00949">
    <property type="entry name" value="AUTOINDUCER_SYNTH_1"/>
    <property type="match status" value="1"/>
</dbReference>
<organism evidence="3 4">
    <name type="scientific">Ktedonobacter racemifer DSM 44963</name>
    <dbReference type="NCBI Taxonomy" id="485913"/>
    <lineage>
        <taxon>Bacteria</taxon>
        <taxon>Bacillati</taxon>
        <taxon>Chloroflexota</taxon>
        <taxon>Ktedonobacteria</taxon>
        <taxon>Ktedonobacterales</taxon>
        <taxon>Ktedonobacteraceae</taxon>
        <taxon>Ktedonobacter</taxon>
    </lineage>
</organism>
<dbReference type="AlphaFoldDB" id="D6TN77"/>
<dbReference type="OrthoDB" id="163400at2"/>
<dbReference type="SUPFAM" id="SSF55729">
    <property type="entry name" value="Acyl-CoA N-acyltransferases (Nat)"/>
    <property type="match status" value="1"/>
</dbReference>
<evidence type="ECO:0000256" key="2">
    <source>
        <dbReference type="ARBA" id="ARBA00048576"/>
    </source>
</evidence>
<dbReference type="Proteomes" id="UP000004508">
    <property type="component" value="Unassembled WGS sequence"/>
</dbReference>
<protein>
    <recommendedName>
        <fullName evidence="1">acyl-homoserine-lactone synthase</fullName>
        <ecNumber evidence="1">2.3.1.184</ecNumber>
    </recommendedName>
</protein>
<dbReference type="InterPro" id="IPR016181">
    <property type="entry name" value="Acyl_CoA_acyltransferase"/>
</dbReference>
<gene>
    <name evidence="3" type="ORF">Krac_8556</name>
</gene>
<name>D6TN77_KTERA</name>
<dbReference type="Gene3D" id="3.40.630.30">
    <property type="match status" value="1"/>
</dbReference>
<evidence type="ECO:0000313" key="3">
    <source>
        <dbReference type="EMBL" id="EFH87227.1"/>
    </source>
</evidence>
<dbReference type="EC" id="2.3.1.184" evidence="1"/>
<evidence type="ECO:0000313" key="4">
    <source>
        <dbReference type="Proteomes" id="UP000004508"/>
    </source>
</evidence>
<accession>D6TN77</accession>
<dbReference type="GO" id="GO:0061579">
    <property type="term" value="F:N-acyl homoserine lactone synthase activity"/>
    <property type="evidence" value="ECO:0007669"/>
    <property type="project" value="UniProtKB-EC"/>
</dbReference>
<dbReference type="InterPro" id="IPR018311">
    <property type="entry name" value="Autoind_synth_CS"/>
</dbReference>
<dbReference type="Pfam" id="PF00765">
    <property type="entry name" value="Autoind_synth"/>
    <property type="match status" value="1"/>
</dbReference>
<evidence type="ECO:0000256" key="1">
    <source>
        <dbReference type="ARBA" id="ARBA00012340"/>
    </source>
</evidence>
<dbReference type="EMBL" id="ADVG01000002">
    <property type="protein sequence ID" value="EFH87227.1"/>
    <property type="molecule type" value="Genomic_DNA"/>
</dbReference>
<sequence>MSSYLPLGLPGHIFVKWGKCYCTAIGTHIASQIMGNKEQHGESVSRIHRLRGQRYTVQKLDTVARQVAYQRLRYETFIKRLGWDIPATEEREYDHYDLEDTTTIHVFGVFGKKYRTEHLLGGVRVFALNSWDASMTMSEFKDAGMIPATVARELARRDHSDLIEITRLCVKRGSRLPPPATPPNAETEGFDLAIARDLTYAAVYKVAEETGRYLALGLAHTSYLQLMKRGNFSFEILHAQDLHDKRAGYALALINLPATVRAIRASGGRDRANRMLALCQDKRAFEAIHHIS</sequence>
<dbReference type="InterPro" id="IPR001690">
    <property type="entry name" value="Autoind_synthase"/>
</dbReference>
<comment type="catalytic activity">
    <reaction evidence="2">
        <text>a fatty acyl-[ACP] + S-adenosyl-L-methionine = an N-acyl-L-homoserine lactone + S-methyl-5'-thioadenosine + holo-[ACP] + H(+)</text>
        <dbReference type="Rhea" id="RHEA:10096"/>
        <dbReference type="Rhea" id="RHEA-COMP:9685"/>
        <dbReference type="Rhea" id="RHEA-COMP:14125"/>
        <dbReference type="ChEBI" id="CHEBI:15378"/>
        <dbReference type="ChEBI" id="CHEBI:17509"/>
        <dbReference type="ChEBI" id="CHEBI:55474"/>
        <dbReference type="ChEBI" id="CHEBI:59789"/>
        <dbReference type="ChEBI" id="CHEBI:64479"/>
        <dbReference type="ChEBI" id="CHEBI:138651"/>
        <dbReference type="EC" id="2.3.1.184"/>
    </reaction>
</comment>
<proteinExistence type="predicted"/>
<keyword evidence="4" id="KW-1185">Reference proteome</keyword>
<comment type="caution">
    <text evidence="3">The sequence shown here is derived from an EMBL/GenBank/DDBJ whole genome shotgun (WGS) entry which is preliminary data.</text>
</comment>
<reference evidence="3 4" key="1">
    <citation type="journal article" date="2011" name="Stand. Genomic Sci.">
        <title>Non-contiguous finished genome sequence and contextual data of the filamentous soil bacterium Ktedonobacter racemifer type strain (SOSP1-21).</title>
        <authorList>
            <person name="Chang Y.J."/>
            <person name="Land M."/>
            <person name="Hauser L."/>
            <person name="Chertkov O."/>
            <person name="Del Rio T.G."/>
            <person name="Nolan M."/>
            <person name="Copeland A."/>
            <person name="Tice H."/>
            <person name="Cheng J.F."/>
            <person name="Lucas S."/>
            <person name="Han C."/>
            <person name="Goodwin L."/>
            <person name="Pitluck S."/>
            <person name="Ivanova N."/>
            <person name="Ovchinikova G."/>
            <person name="Pati A."/>
            <person name="Chen A."/>
            <person name="Palaniappan K."/>
            <person name="Mavromatis K."/>
            <person name="Liolios K."/>
            <person name="Brettin T."/>
            <person name="Fiebig A."/>
            <person name="Rohde M."/>
            <person name="Abt B."/>
            <person name="Goker M."/>
            <person name="Detter J.C."/>
            <person name="Woyke T."/>
            <person name="Bristow J."/>
            <person name="Eisen J.A."/>
            <person name="Markowitz V."/>
            <person name="Hugenholtz P."/>
            <person name="Kyrpides N.C."/>
            <person name="Klenk H.P."/>
            <person name="Lapidus A."/>
        </authorList>
    </citation>
    <scope>NUCLEOTIDE SEQUENCE [LARGE SCALE GENOMIC DNA]</scope>
    <source>
        <strain evidence="4">DSM 44963</strain>
    </source>
</reference>